<feature type="region of interest" description="Disordered" evidence="11">
    <location>
        <begin position="567"/>
        <end position="621"/>
    </location>
</feature>
<keyword evidence="4" id="KW-0963">Cytoplasm</keyword>
<organism evidence="14 15">
    <name type="scientific">Sinanodonta woodiana</name>
    <name type="common">Chinese pond mussel</name>
    <name type="synonym">Anodonta woodiana</name>
    <dbReference type="NCBI Taxonomy" id="1069815"/>
    <lineage>
        <taxon>Eukaryota</taxon>
        <taxon>Metazoa</taxon>
        <taxon>Spiralia</taxon>
        <taxon>Lophotrochozoa</taxon>
        <taxon>Mollusca</taxon>
        <taxon>Bivalvia</taxon>
        <taxon>Autobranchia</taxon>
        <taxon>Heteroconchia</taxon>
        <taxon>Palaeoheterodonta</taxon>
        <taxon>Unionida</taxon>
        <taxon>Unionoidea</taxon>
        <taxon>Unionidae</taxon>
        <taxon>Unioninae</taxon>
        <taxon>Sinanodonta</taxon>
    </lineage>
</organism>
<evidence type="ECO:0000256" key="5">
    <source>
        <dbReference type="ARBA" id="ARBA00022553"/>
    </source>
</evidence>
<evidence type="ECO:0000256" key="4">
    <source>
        <dbReference type="ARBA" id="ARBA00022490"/>
    </source>
</evidence>
<keyword evidence="7" id="KW-0007">Acetylation</keyword>
<dbReference type="SMART" id="SM00462">
    <property type="entry name" value="PTB"/>
    <property type="match status" value="2"/>
</dbReference>
<feature type="compositionally biased region" description="Low complexity" evidence="11">
    <location>
        <begin position="245"/>
        <end position="259"/>
    </location>
</feature>
<evidence type="ECO:0000256" key="6">
    <source>
        <dbReference type="ARBA" id="ARBA00022737"/>
    </source>
</evidence>
<feature type="region of interest" description="Disordered" evidence="11">
    <location>
        <begin position="670"/>
        <end position="695"/>
    </location>
</feature>
<feature type="coiled-coil region" evidence="10">
    <location>
        <begin position="1076"/>
        <end position="1178"/>
    </location>
</feature>
<reference evidence="14 15" key="1">
    <citation type="submission" date="2024-11" db="EMBL/GenBank/DDBJ databases">
        <title>Chromosome-level genome assembly of the freshwater bivalve Anodonta woodiana.</title>
        <authorList>
            <person name="Chen X."/>
        </authorList>
    </citation>
    <scope>NUCLEOTIDE SEQUENCE [LARGE SCALE GENOMIC DNA]</scope>
    <source>
        <strain evidence="14">MN2024</strain>
        <tissue evidence="14">Gills</tissue>
    </source>
</reference>
<dbReference type="FunFam" id="1.10.472.80:FF:000003">
    <property type="entry name" value="Putative TBC1 domain family member 1"/>
    <property type="match status" value="1"/>
</dbReference>
<keyword evidence="2" id="KW-0343">GTPase activation</keyword>
<keyword evidence="3" id="KW-0488">Methylation</keyword>
<feature type="region of interest" description="Disordered" evidence="11">
    <location>
        <begin position="502"/>
        <end position="521"/>
    </location>
</feature>
<feature type="compositionally biased region" description="Basic and acidic residues" evidence="11">
    <location>
        <begin position="1211"/>
        <end position="1236"/>
    </location>
</feature>
<dbReference type="GO" id="GO:0032869">
    <property type="term" value="P:cellular response to insulin stimulus"/>
    <property type="evidence" value="ECO:0007669"/>
    <property type="project" value="UniProtKB-ARBA"/>
</dbReference>
<dbReference type="AlphaFoldDB" id="A0ABD3X240"/>
<feature type="region of interest" description="Disordered" evidence="11">
    <location>
        <begin position="1198"/>
        <end position="1236"/>
    </location>
</feature>
<dbReference type="PROSITE" id="PS01179">
    <property type="entry name" value="PID"/>
    <property type="match status" value="1"/>
</dbReference>
<dbReference type="Pfam" id="PF00566">
    <property type="entry name" value="RabGAP-TBC"/>
    <property type="match status" value="1"/>
</dbReference>
<name>A0ABD3X240_SINWO</name>
<dbReference type="CDD" id="cd00934">
    <property type="entry name" value="PTB"/>
    <property type="match status" value="1"/>
</dbReference>
<dbReference type="InterPro" id="IPR011993">
    <property type="entry name" value="PH-like_dom_sf"/>
</dbReference>
<sequence length="1236" mass="142053">MEDVQENLATSQADTESGQAQVTQSNFGDKETKLKFMVMYLGSTTLDRRCPPQPCMHWLMAEVKRKRESIREMYLEIMPHSVVALKCDAVSSETIFDHRLQSLSRFAKMQHDPCCFGYLRRQTLYSDFECHVFIAHEEKMVPELFNCIRDATQKDLFEDMGDQKNSEPAKAFYEVMYLGRAKVRVKKIGSSDVDELVKKLLQREVERDRQRHASGTSIKSLPTSLDEQVSVTENELQNQHRKLSPADIYSESPSSSIDELSQDTITIDSHDSDQQDTNASDQQDSSTENLVDYQHSVSQCQSGDLQSNASHSSDEIKEHQVLLETQLRQQTNRTMLFRLGQQEISLISLDKKSTILEVKFKDISSVSQGNNKGDVFGFIVREPPKTFTCHLLQCHSACVVNEIMNTLRSTFQTAYDQRRLQMHQICINCPLHQYSKLCQEISGLGPSDAYELLCKRIQMLPEKDSTDLYHSLKSENPQSYEESVEVLMIALKNVCELRQREHSHISDTGKGSPKSEFNLLDGRGRSGSISLTLDNLTQKAKKKLANSFENLLSKAHVKRDEMREAFRHRSMTTDSEGSMTGKSFDSSPDHSPLPSPAAMGNNGHYEFPSPPSSPVDFRRGRSSTVGALPELSFEFRSKLKDYKQEEKEDSSHSPFKNMFILSSSKKKEAETNDESIGFTDTLLSPPSNYTPQRKGSWRQEIFNRVVTPVRHPQKHAFDADHDGSCVSTKRSSEEVRALWKKAIMETLLLIRMEKENQDLRGYFVLYGSRSIVLFKARQDEMHLKRQKLHYEEITPCLKEVTKVWEEMLSDPARSTAKFENQKLIDCVRQGVPQSKREEIWWLLVEQHHLHYPEVMEKVPEGDYQELLKQLTTHQHAILIDLGRTFPGHPYFSTQLGPGQLALFNLLKAYSLLDQEVGYCQGLSFVAGILLMHMEETMAFEAWKHLMYNLGLRKQYRPNMIALQIQLYQLTRLIHDNYRDLYNHFEEHEISPTLYAAPWFLTLFASQFPLGFVARVYDLLLIQGLQVIFKVALVLLGNHRELILQCDSFESIIEFIKTTLPEMSMIQMERVINQAFLLDISQQLQAYEVEYHVLKEEMMYSPVKGESDTIHKLEQINRSLKQQNMELLEKLQQAHSQQRSIESMLHNYQTSEGNLKSHIRTLEIERAALLNAVAKLKQLIPEVDQTDIDLSLPVLSPSFSPSPVHLSNTEVSRQEKDSSDLVIDMRKSARFHPDRDS</sequence>
<evidence type="ECO:0000256" key="9">
    <source>
        <dbReference type="ARBA" id="ARBA00081861"/>
    </source>
</evidence>
<comment type="subcellular location">
    <subcellularLocation>
        <location evidence="1">Cytoplasm</location>
    </subcellularLocation>
</comment>
<evidence type="ECO:0000256" key="2">
    <source>
        <dbReference type="ARBA" id="ARBA00022468"/>
    </source>
</evidence>
<gene>
    <name evidence="14" type="ORF">ACJMK2_032067</name>
</gene>
<feature type="compositionally biased region" description="Polar residues" evidence="11">
    <location>
        <begin position="275"/>
        <end position="290"/>
    </location>
</feature>
<dbReference type="PANTHER" id="PTHR47219">
    <property type="entry name" value="RAB GTPASE-ACTIVATING PROTEIN 1-LIKE"/>
    <property type="match status" value="1"/>
</dbReference>
<proteinExistence type="predicted"/>
<feature type="domain" description="PID" evidence="12">
    <location>
        <begin position="325"/>
        <end position="419"/>
    </location>
</feature>
<feature type="domain" description="Rab-GAP TBC" evidence="13">
    <location>
        <begin position="830"/>
        <end position="1023"/>
    </location>
</feature>
<feature type="region of interest" description="Disordered" evidence="11">
    <location>
        <begin position="206"/>
        <end position="290"/>
    </location>
</feature>
<dbReference type="FunFam" id="1.10.10.2750:FF:000002">
    <property type="entry name" value="TBC1 domain family member 4"/>
    <property type="match status" value="1"/>
</dbReference>
<feature type="compositionally biased region" description="Low complexity" evidence="11">
    <location>
        <begin position="583"/>
        <end position="592"/>
    </location>
</feature>
<dbReference type="PANTHER" id="PTHR47219:SF16">
    <property type="entry name" value="GTPASE ACTIVATING PROTEIN"/>
    <property type="match status" value="1"/>
</dbReference>
<evidence type="ECO:0000256" key="3">
    <source>
        <dbReference type="ARBA" id="ARBA00022481"/>
    </source>
</evidence>
<comment type="caution">
    <text evidence="14">The sequence shown here is derived from an EMBL/GenBank/DDBJ whole genome shotgun (WGS) entry which is preliminary data.</text>
</comment>
<evidence type="ECO:0000256" key="10">
    <source>
        <dbReference type="SAM" id="Coils"/>
    </source>
</evidence>
<dbReference type="GO" id="GO:0005737">
    <property type="term" value="C:cytoplasm"/>
    <property type="evidence" value="ECO:0007669"/>
    <property type="project" value="UniProtKB-SubCell"/>
</dbReference>
<dbReference type="GO" id="GO:0005096">
    <property type="term" value="F:GTPase activator activity"/>
    <property type="evidence" value="ECO:0007669"/>
    <property type="project" value="UniProtKB-KW"/>
</dbReference>
<dbReference type="SUPFAM" id="SSF47923">
    <property type="entry name" value="Ypt/Rab-GAP domain of gyp1p"/>
    <property type="match status" value="2"/>
</dbReference>
<evidence type="ECO:0000256" key="7">
    <source>
        <dbReference type="ARBA" id="ARBA00022990"/>
    </source>
</evidence>
<feature type="compositionally biased region" description="Polar residues" evidence="11">
    <location>
        <begin position="213"/>
        <end position="237"/>
    </location>
</feature>
<dbReference type="SUPFAM" id="SSF50729">
    <property type="entry name" value="PH domain-like"/>
    <property type="match status" value="2"/>
</dbReference>
<dbReference type="Gene3D" id="2.30.29.30">
    <property type="entry name" value="Pleckstrin-homology domain (PH domain)/Phosphotyrosine-binding domain (PTB)"/>
    <property type="match status" value="2"/>
</dbReference>
<feature type="region of interest" description="Disordered" evidence="11">
    <location>
        <begin position="1"/>
        <end position="24"/>
    </location>
</feature>
<evidence type="ECO:0000256" key="8">
    <source>
        <dbReference type="ARBA" id="ARBA00072013"/>
    </source>
</evidence>
<dbReference type="Pfam" id="PF00640">
    <property type="entry name" value="PID"/>
    <property type="match status" value="1"/>
</dbReference>
<feature type="compositionally biased region" description="Polar residues" evidence="11">
    <location>
        <begin position="681"/>
        <end position="693"/>
    </location>
</feature>
<dbReference type="FunFam" id="1.10.8.270:FF:000001">
    <property type="entry name" value="TBC1 domain family member 1"/>
    <property type="match status" value="1"/>
</dbReference>
<dbReference type="Proteomes" id="UP001634394">
    <property type="component" value="Unassembled WGS sequence"/>
</dbReference>
<dbReference type="InterPro" id="IPR000195">
    <property type="entry name" value="Rab-GAP-TBC_dom"/>
</dbReference>
<dbReference type="InterPro" id="IPR021785">
    <property type="entry name" value="DUF3350"/>
</dbReference>
<feature type="compositionally biased region" description="Polar residues" evidence="11">
    <location>
        <begin position="572"/>
        <end position="581"/>
    </location>
</feature>
<dbReference type="SMART" id="SM00164">
    <property type="entry name" value="TBC"/>
    <property type="match status" value="1"/>
</dbReference>
<evidence type="ECO:0000259" key="13">
    <source>
        <dbReference type="PROSITE" id="PS50086"/>
    </source>
</evidence>
<keyword evidence="10" id="KW-0175">Coiled coil</keyword>
<evidence type="ECO:0000256" key="11">
    <source>
        <dbReference type="SAM" id="MobiDB-lite"/>
    </source>
</evidence>
<evidence type="ECO:0000313" key="14">
    <source>
        <dbReference type="EMBL" id="KAL3879781.1"/>
    </source>
</evidence>
<dbReference type="PROSITE" id="PS50086">
    <property type="entry name" value="TBC_RABGAP"/>
    <property type="match status" value="1"/>
</dbReference>
<evidence type="ECO:0000256" key="1">
    <source>
        <dbReference type="ARBA" id="ARBA00004496"/>
    </source>
</evidence>
<dbReference type="InterPro" id="IPR006020">
    <property type="entry name" value="PTB/PI_dom"/>
</dbReference>
<keyword evidence="5" id="KW-0597">Phosphoprotein</keyword>
<accession>A0ABD3X240</accession>
<dbReference type="Pfam" id="PF11830">
    <property type="entry name" value="DUF3350"/>
    <property type="match status" value="1"/>
</dbReference>
<protein>
    <recommendedName>
        <fullName evidence="8">TBC1 domain family member 4</fullName>
    </recommendedName>
    <alternativeName>
        <fullName evidence="9">Akt substrate of 160 kDa</fullName>
    </alternativeName>
</protein>
<keyword evidence="6" id="KW-0677">Repeat</keyword>
<dbReference type="Gene3D" id="1.10.472.80">
    <property type="entry name" value="Ypt/Rab-GAP domain of gyp1p, domain 3"/>
    <property type="match status" value="1"/>
</dbReference>
<dbReference type="InterPro" id="IPR050302">
    <property type="entry name" value="Rab_GAP_TBC_domain"/>
</dbReference>
<dbReference type="Gene3D" id="1.10.10.2750">
    <property type="match status" value="1"/>
</dbReference>
<evidence type="ECO:0000313" key="15">
    <source>
        <dbReference type="Proteomes" id="UP001634394"/>
    </source>
</evidence>
<feature type="compositionally biased region" description="Polar residues" evidence="11">
    <location>
        <begin position="7"/>
        <end position="24"/>
    </location>
</feature>
<keyword evidence="15" id="KW-1185">Reference proteome</keyword>
<dbReference type="InterPro" id="IPR035969">
    <property type="entry name" value="Rab-GAP_TBC_sf"/>
</dbReference>
<evidence type="ECO:0000259" key="12">
    <source>
        <dbReference type="PROSITE" id="PS01179"/>
    </source>
</evidence>
<dbReference type="Gene3D" id="1.10.8.270">
    <property type="entry name" value="putative rabgap domain of human tbc1 domain family member 14 like domains"/>
    <property type="match status" value="1"/>
</dbReference>
<dbReference type="EMBL" id="JBJQND010000004">
    <property type="protein sequence ID" value="KAL3879781.1"/>
    <property type="molecule type" value="Genomic_DNA"/>
</dbReference>